<dbReference type="Proteomes" id="UP000634136">
    <property type="component" value="Unassembled WGS sequence"/>
</dbReference>
<sequence length="30" mass="3274">MAPPTLLPSMLCVVTSDKPHPRALPRSMVK</sequence>
<comment type="caution">
    <text evidence="1">The sequence shown here is derived from an EMBL/GenBank/DDBJ whole genome shotgun (WGS) entry which is preliminary data.</text>
</comment>
<accession>A0A834WNR2</accession>
<gene>
    <name evidence="1" type="ORF">G2W53_012633</name>
</gene>
<protein>
    <submittedName>
        <fullName evidence="1">Uncharacterized protein</fullName>
    </submittedName>
</protein>
<dbReference type="EMBL" id="JAAIUW010000005">
    <property type="protein sequence ID" value="KAF7830300.1"/>
    <property type="molecule type" value="Genomic_DNA"/>
</dbReference>
<dbReference type="AlphaFoldDB" id="A0A834WNR2"/>
<evidence type="ECO:0000313" key="2">
    <source>
        <dbReference type="Proteomes" id="UP000634136"/>
    </source>
</evidence>
<reference evidence="1" key="1">
    <citation type="submission" date="2020-09" db="EMBL/GenBank/DDBJ databases">
        <title>Genome-Enabled Discovery of Anthraquinone Biosynthesis in Senna tora.</title>
        <authorList>
            <person name="Kang S.-H."/>
            <person name="Pandey R.P."/>
            <person name="Lee C.-M."/>
            <person name="Sim J.-S."/>
            <person name="Jeong J.-T."/>
            <person name="Choi B.-S."/>
            <person name="Jung M."/>
            <person name="Ginzburg D."/>
            <person name="Zhao K."/>
            <person name="Won S.Y."/>
            <person name="Oh T.-J."/>
            <person name="Yu Y."/>
            <person name="Kim N.-H."/>
            <person name="Lee O.R."/>
            <person name="Lee T.-H."/>
            <person name="Bashyal P."/>
            <person name="Kim T.-S."/>
            <person name="Lee W.-H."/>
            <person name="Kawkins C."/>
            <person name="Kim C.-K."/>
            <person name="Kim J.S."/>
            <person name="Ahn B.O."/>
            <person name="Rhee S.Y."/>
            <person name="Sohng J.K."/>
        </authorList>
    </citation>
    <scope>NUCLEOTIDE SEQUENCE</scope>
    <source>
        <tissue evidence="1">Leaf</tissue>
    </source>
</reference>
<proteinExistence type="predicted"/>
<evidence type="ECO:0000313" key="1">
    <source>
        <dbReference type="EMBL" id="KAF7830300.1"/>
    </source>
</evidence>
<keyword evidence="2" id="KW-1185">Reference proteome</keyword>
<organism evidence="1 2">
    <name type="scientific">Senna tora</name>
    <dbReference type="NCBI Taxonomy" id="362788"/>
    <lineage>
        <taxon>Eukaryota</taxon>
        <taxon>Viridiplantae</taxon>
        <taxon>Streptophyta</taxon>
        <taxon>Embryophyta</taxon>
        <taxon>Tracheophyta</taxon>
        <taxon>Spermatophyta</taxon>
        <taxon>Magnoliopsida</taxon>
        <taxon>eudicotyledons</taxon>
        <taxon>Gunneridae</taxon>
        <taxon>Pentapetalae</taxon>
        <taxon>rosids</taxon>
        <taxon>fabids</taxon>
        <taxon>Fabales</taxon>
        <taxon>Fabaceae</taxon>
        <taxon>Caesalpinioideae</taxon>
        <taxon>Cassia clade</taxon>
        <taxon>Senna</taxon>
    </lineage>
</organism>
<name>A0A834WNR2_9FABA</name>